<evidence type="ECO:0000313" key="2">
    <source>
        <dbReference type="EnsemblMetazoa" id="CJA19108.1"/>
    </source>
</evidence>
<reference evidence="3" key="1">
    <citation type="submission" date="2010-08" db="EMBL/GenBank/DDBJ databases">
        <authorList>
            <consortium name="Caenorhabditis japonica Sequencing Consortium"/>
            <person name="Wilson R.K."/>
        </authorList>
    </citation>
    <scope>NUCLEOTIDE SEQUENCE [LARGE SCALE GENOMIC DNA]</scope>
    <source>
        <strain evidence="3">DF5081</strain>
    </source>
</reference>
<keyword evidence="3" id="KW-1185">Reference proteome</keyword>
<dbReference type="Proteomes" id="UP000005237">
    <property type="component" value="Unassembled WGS sequence"/>
</dbReference>
<sequence length="190" mass="22234">MLPRISSPTLSQWDELEPVEPLHARPISPLTNFSLDELENQMEGDTEIDVKRIKKLPKPAQRSPYYSYSAVDISTFIEKVKSRPILWDKSVDGSHRKELLLKEWDHIETECAKFLRRERTHDHMEDMMSEYRTTNRILEKFLDNENSSNGKCESERICLVFQDLTKNMSPVEKIAAESSVINFMMSMNRP</sequence>
<dbReference type="EnsemblMetazoa" id="CJA19108.1">
    <property type="protein sequence ID" value="CJA19108.1"/>
    <property type="gene ID" value="WBGene00138311"/>
</dbReference>
<feature type="domain" description="MADF" evidence="1">
    <location>
        <begin position="76"/>
        <end position="143"/>
    </location>
</feature>
<dbReference type="AlphaFoldDB" id="A0A8R1E3D4"/>
<proteinExistence type="predicted"/>
<accession>A0A8R1E3D4</accession>
<organism evidence="2 3">
    <name type="scientific">Caenorhabditis japonica</name>
    <dbReference type="NCBI Taxonomy" id="281687"/>
    <lineage>
        <taxon>Eukaryota</taxon>
        <taxon>Metazoa</taxon>
        <taxon>Ecdysozoa</taxon>
        <taxon>Nematoda</taxon>
        <taxon>Chromadorea</taxon>
        <taxon>Rhabditida</taxon>
        <taxon>Rhabditina</taxon>
        <taxon>Rhabditomorpha</taxon>
        <taxon>Rhabditoidea</taxon>
        <taxon>Rhabditidae</taxon>
        <taxon>Peloderinae</taxon>
        <taxon>Caenorhabditis</taxon>
    </lineage>
</organism>
<evidence type="ECO:0000259" key="1">
    <source>
        <dbReference type="Pfam" id="PF10545"/>
    </source>
</evidence>
<protein>
    <submittedName>
        <fullName evidence="2">MADF domain-containing protein</fullName>
    </submittedName>
</protein>
<evidence type="ECO:0000313" key="3">
    <source>
        <dbReference type="Proteomes" id="UP000005237"/>
    </source>
</evidence>
<name>A0A8R1E3D4_CAEJA</name>
<dbReference type="Pfam" id="PF10545">
    <property type="entry name" value="MADF_DNA_bdg"/>
    <property type="match status" value="1"/>
</dbReference>
<reference evidence="2" key="2">
    <citation type="submission" date="2022-06" db="UniProtKB">
        <authorList>
            <consortium name="EnsemblMetazoa"/>
        </authorList>
    </citation>
    <scope>IDENTIFICATION</scope>
    <source>
        <strain evidence="2">DF5081</strain>
    </source>
</reference>
<dbReference type="InterPro" id="IPR006578">
    <property type="entry name" value="MADF-dom"/>
</dbReference>